<dbReference type="EMBL" id="SNRW01000940">
    <property type="protein sequence ID" value="KAA6398511.1"/>
    <property type="molecule type" value="Genomic_DNA"/>
</dbReference>
<proteinExistence type="predicted"/>
<dbReference type="Gene3D" id="1.25.10.10">
    <property type="entry name" value="Leucine-rich Repeat Variant"/>
    <property type="match status" value="1"/>
</dbReference>
<reference evidence="1 2" key="1">
    <citation type="submission" date="2019-03" db="EMBL/GenBank/DDBJ databases">
        <title>Single cell metagenomics reveals metabolic interactions within the superorganism composed of flagellate Streblomastix strix and complex community of Bacteroidetes bacteria on its surface.</title>
        <authorList>
            <person name="Treitli S.C."/>
            <person name="Kolisko M."/>
            <person name="Husnik F."/>
            <person name="Keeling P."/>
            <person name="Hampl V."/>
        </authorList>
    </citation>
    <scope>NUCLEOTIDE SEQUENCE [LARGE SCALE GENOMIC DNA]</scope>
    <source>
        <strain evidence="1">ST1C</strain>
    </source>
</reference>
<dbReference type="InterPro" id="IPR011989">
    <property type="entry name" value="ARM-like"/>
</dbReference>
<dbReference type="Proteomes" id="UP000324800">
    <property type="component" value="Unassembled WGS sequence"/>
</dbReference>
<dbReference type="InterPro" id="IPR016024">
    <property type="entry name" value="ARM-type_fold"/>
</dbReference>
<dbReference type="AlphaFoldDB" id="A0A5J4WUC9"/>
<organism evidence="1 2">
    <name type="scientific">Streblomastix strix</name>
    <dbReference type="NCBI Taxonomy" id="222440"/>
    <lineage>
        <taxon>Eukaryota</taxon>
        <taxon>Metamonada</taxon>
        <taxon>Preaxostyla</taxon>
        <taxon>Oxymonadida</taxon>
        <taxon>Streblomastigidae</taxon>
        <taxon>Streblomastix</taxon>
    </lineage>
</organism>
<name>A0A5J4WUC9_9EUKA</name>
<evidence type="ECO:0000313" key="2">
    <source>
        <dbReference type="Proteomes" id="UP000324800"/>
    </source>
</evidence>
<evidence type="ECO:0000313" key="1">
    <source>
        <dbReference type="EMBL" id="KAA6398511.1"/>
    </source>
</evidence>
<dbReference type="SUPFAM" id="SSF48371">
    <property type="entry name" value="ARM repeat"/>
    <property type="match status" value="1"/>
</dbReference>
<protein>
    <submittedName>
        <fullName evidence="1">Uncharacterized protein</fullName>
    </submittedName>
</protein>
<sequence length="422" mass="47899">MLQRGKDGNAETEYAVIKACEAASYILRWHKSDQFISLEEKEFIDTYILFLSALPLIKFKYQHLLPMLHFKALNQDLNSYIIQKGIIRVINKVIENVMKRIASLIQDLISKSVEQRAVIAELGVLDEAQQYLQRIRSSEDGMSGVIDPVCELMSLIFEGNPQLIPIAMQENGIVDLLVANIYGSLTESLHNQIELLLTIVNESLDDSLQEMFRRGVIRVVINHLDSEYQNPQLKASEIIMLIVQSGSVDVKVGEQNRYRNEIQKDGTLQILMDFFIDDKIIRAIKVNIVQTISLLFKALPLPSEYGYEIVKVLKMQIIGIDDNKSSITLSILCGLAECEANHAYILSDGFIKEIEQCLKNKERKKTCCEALHLLIALIKNGSSQTKEIIQKGIQITLIQQHSFSRNKKIAKVAKELIELLKD</sequence>
<accession>A0A5J4WUC9</accession>
<comment type="caution">
    <text evidence="1">The sequence shown here is derived from an EMBL/GenBank/DDBJ whole genome shotgun (WGS) entry which is preliminary data.</text>
</comment>
<gene>
    <name evidence="1" type="ORF">EZS28_005961</name>
</gene>